<dbReference type="Pfam" id="PF00858">
    <property type="entry name" value="ASC"/>
    <property type="match status" value="1"/>
</dbReference>
<dbReference type="GO" id="GO:0015280">
    <property type="term" value="F:ligand-gated sodium channel activity"/>
    <property type="evidence" value="ECO:0007669"/>
    <property type="project" value="TreeGrafter"/>
</dbReference>
<keyword evidence="3 12" id="KW-0813">Transport</keyword>
<evidence type="ECO:0000313" key="16">
    <source>
        <dbReference type="Proteomes" id="UP001219518"/>
    </source>
</evidence>
<keyword evidence="4 12" id="KW-0894">Sodium channel</keyword>
<dbReference type="PANTHER" id="PTHR11690">
    <property type="entry name" value="AMILORIDE-SENSITIVE SODIUM CHANNEL-RELATED"/>
    <property type="match status" value="1"/>
</dbReference>
<feature type="transmembrane region" description="Helical" evidence="14">
    <location>
        <begin position="82"/>
        <end position="99"/>
    </location>
</feature>
<keyword evidence="11 12" id="KW-0407">Ion channel</keyword>
<comment type="caution">
    <text evidence="15">The sequence shown here is derived from an EMBL/GenBank/DDBJ whole genome shotgun (WGS) entry which is preliminary data.</text>
</comment>
<dbReference type="InterPro" id="IPR001873">
    <property type="entry name" value="ENaC"/>
</dbReference>
<evidence type="ECO:0000313" key="15">
    <source>
        <dbReference type="EMBL" id="KAK3932276.1"/>
    </source>
</evidence>
<evidence type="ECO:0000256" key="2">
    <source>
        <dbReference type="ARBA" id="ARBA00007193"/>
    </source>
</evidence>
<evidence type="ECO:0000256" key="3">
    <source>
        <dbReference type="ARBA" id="ARBA00022448"/>
    </source>
</evidence>
<evidence type="ECO:0000256" key="7">
    <source>
        <dbReference type="ARBA" id="ARBA00023053"/>
    </source>
</evidence>
<gene>
    <name evidence="15" type="ORF">KUF71_011604</name>
</gene>
<dbReference type="AlphaFoldDB" id="A0AAE1I3H7"/>
<reference evidence="15" key="1">
    <citation type="submission" date="2021-07" db="EMBL/GenBank/DDBJ databases">
        <authorList>
            <person name="Catto M.A."/>
            <person name="Jacobson A."/>
            <person name="Kennedy G."/>
            <person name="Labadie P."/>
            <person name="Hunt B.G."/>
            <person name="Srinivasan R."/>
        </authorList>
    </citation>
    <scope>NUCLEOTIDE SEQUENCE</scope>
    <source>
        <strain evidence="15">PL_HMW_Pooled</strain>
        <tissue evidence="15">Head</tissue>
    </source>
</reference>
<dbReference type="EMBL" id="JAHWGI010001434">
    <property type="protein sequence ID" value="KAK3932276.1"/>
    <property type="molecule type" value="Genomic_DNA"/>
</dbReference>
<keyword evidence="10 12" id="KW-0739">Sodium transport</keyword>
<evidence type="ECO:0000256" key="1">
    <source>
        <dbReference type="ARBA" id="ARBA00004141"/>
    </source>
</evidence>
<evidence type="ECO:0000256" key="6">
    <source>
        <dbReference type="ARBA" id="ARBA00022989"/>
    </source>
</evidence>
<keyword evidence="5 12" id="KW-0812">Transmembrane</keyword>
<feature type="compositionally biased region" description="Low complexity" evidence="13">
    <location>
        <begin position="9"/>
        <end position="19"/>
    </location>
</feature>
<name>A0AAE1I3H7_9NEOP</name>
<accession>A0AAE1I3H7</accession>
<proteinExistence type="inferred from homology"/>
<sequence>MLLRPRRSTVGPTPGTPVAVGPPVPVVEVQPGAGGGEPVGEQQPRRGSRTAGAFLVQCLRQSSIHGMGHISTDGRRHPLERILWALVVALAWYGTYLIARSTWRRFQDNPTVISLERDYMSWNTSFPALTLCPNVQGRRDPPRVEAAVRALTREFGVQNQTALREFVERLTEASLYTLGEIPDSQGIPGDRFLAIIENVGTPDRSGIKPYRRGRVRSAWFNGLRRCAGAARSQVALPWNFSVVASLGSDLASAAYDPSLVPTMTELGLCFAFNSVLARYVSPRYGVPDLTTRLQLFVHGPGEVPDLQSPSLVAAEGHFKNVQVTALGIHTSAGARRLSPEQRRCRFTDEPEAGAGAGPRLDLPVYSYNLCRRACRARRALDTCGCVPHLYGPMSECPAVPRPTVEAERDLDISISP</sequence>
<evidence type="ECO:0000256" key="4">
    <source>
        <dbReference type="ARBA" id="ARBA00022461"/>
    </source>
</evidence>
<keyword evidence="6 14" id="KW-1133">Transmembrane helix</keyword>
<evidence type="ECO:0000256" key="14">
    <source>
        <dbReference type="SAM" id="Phobius"/>
    </source>
</evidence>
<comment type="similarity">
    <text evidence="2 12">Belongs to the amiloride-sensitive sodium channel (TC 1.A.6) family.</text>
</comment>
<dbReference type="Proteomes" id="UP001219518">
    <property type="component" value="Unassembled WGS sequence"/>
</dbReference>
<feature type="region of interest" description="Disordered" evidence="13">
    <location>
        <begin position="1"/>
        <end position="24"/>
    </location>
</feature>
<reference evidence="15" key="2">
    <citation type="journal article" date="2023" name="BMC Genomics">
        <title>Pest status, molecular evolution, and epigenetic factors derived from the genome assembly of Frankliniella fusca, a thysanopteran phytovirus vector.</title>
        <authorList>
            <person name="Catto M.A."/>
            <person name="Labadie P.E."/>
            <person name="Jacobson A.L."/>
            <person name="Kennedy G.G."/>
            <person name="Srinivasan R."/>
            <person name="Hunt B.G."/>
        </authorList>
    </citation>
    <scope>NUCLEOTIDE SEQUENCE</scope>
    <source>
        <strain evidence="15">PL_HMW_Pooled</strain>
    </source>
</reference>
<keyword evidence="9 14" id="KW-0472">Membrane</keyword>
<protein>
    <submittedName>
        <fullName evidence="15">Pickpocket protein 28</fullName>
    </submittedName>
</protein>
<evidence type="ECO:0000256" key="9">
    <source>
        <dbReference type="ARBA" id="ARBA00023136"/>
    </source>
</evidence>
<keyword evidence="7" id="KW-0915">Sodium</keyword>
<evidence type="ECO:0000256" key="10">
    <source>
        <dbReference type="ARBA" id="ARBA00023201"/>
    </source>
</evidence>
<evidence type="ECO:0000256" key="13">
    <source>
        <dbReference type="SAM" id="MobiDB-lite"/>
    </source>
</evidence>
<evidence type="ECO:0000256" key="5">
    <source>
        <dbReference type="ARBA" id="ARBA00022692"/>
    </source>
</evidence>
<keyword evidence="16" id="KW-1185">Reference proteome</keyword>
<evidence type="ECO:0000256" key="8">
    <source>
        <dbReference type="ARBA" id="ARBA00023065"/>
    </source>
</evidence>
<dbReference type="PANTHER" id="PTHR11690:SF240">
    <property type="entry name" value="PICKPOCKET 25-RELATED"/>
    <property type="match status" value="1"/>
</dbReference>
<dbReference type="GO" id="GO:0005886">
    <property type="term" value="C:plasma membrane"/>
    <property type="evidence" value="ECO:0007669"/>
    <property type="project" value="TreeGrafter"/>
</dbReference>
<evidence type="ECO:0000256" key="11">
    <source>
        <dbReference type="ARBA" id="ARBA00023303"/>
    </source>
</evidence>
<comment type="subcellular location">
    <subcellularLocation>
        <location evidence="1">Membrane</location>
        <topology evidence="1">Multi-pass membrane protein</topology>
    </subcellularLocation>
</comment>
<keyword evidence="8 12" id="KW-0406">Ion transport</keyword>
<evidence type="ECO:0000256" key="12">
    <source>
        <dbReference type="RuleBase" id="RU000679"/>
    </source>
</evidence>
<organism evidence="15 16">
    <name type="scientific">Frankliniella fusca</name>
    <dbReference type="NCBI Taxonomy" id="407009"/>
    <lineage>
        <taxon>Eukaryota</taxon>
        <taxon>Metazoa</taxon>
        <taxon>Ecdysozoa</taxon>
        <taxon>Arthropoda</taxon>
        <taxon>Hexapoda</taxon>
        <taxon>Insecta</taxon>
        <taxon>Pterygota</taxon>
        <taxon>Neoptera</taxon>
        <taxon>Paraneoptera</taxon>
        <taxon>Thysanoptera</taxon>
        <taxon>Terebrantia</taxon>
        <taxon>Thripoidea</taxon>
        <taxon>Thripidae</taxon>
        <taxon>Frankliniella</taxon>
    </lineage>
</organism>